<dbReference type="PANTHER" id="PTHR36302">
    <property type="entry name" value="BLR7088 PROTEIN"/>
    <property type="match status" value="1"/>
</dbReference>
<dbReference type="HOGENOM" id="CLU_100939_0_0_11"/>
<dbReference type="PANTHER" id="PTHR36302:SF1">
    <property type="entry name" value="COPPER CHAPERONE PCU(A)C"/>
    <property type="match status" value="1"/>
</dbReference>
<reference evidence="3 4" key="1">
    <citation type="journal article" date="2010" name="Stand. Genomic Sci.">
        <title>Complete genome sequence of Intrasporangium calvum type strain (7 KIP).</title>
        <authorList>
            <person name="Del Rio T.G."/>
            <person name="Chertkov O."/>
            <person name="Yasawong M."/>
            <person name="Lucas S."/>
            <person name="Deshpande S."/>
            <person name="Cheng J.F."/>
            <person name="Detter C."/>
            <person name="Tapia R."/>
            <person name="Han C."/>
            <person name="Goodwin L."/>
            <person name="Pitluck S."/>
            <person name="Liolios K."/>
            <person name="Ivanova N."/>
            <person name="Mavromatis K."/>
            <person name="Pati A."/>
            <person name="Chen A."/>
            <person name="Palaniappan K."/>
            <person name="Land M."/>
            <person name="Hauser L."/>
            <person name="Chang Y.J."/>
            <person name="Jeffries C.D."/>
            <person name="Rohde M."/>
            <person name="Pukall R."/>
            <person name="Sikorski J."/>
            <person name="Goker M."/>
            <person name="Woyke T."/>
            <person name="Bristow J."/>
            <person name="Eisen J.A."/>
            <person name="Markowitz V."/>
            <person name="Hugenholtz P."/>
            <person name="Kyrpides N.C."/>
            <person name="Klenk H.P."/>
            <person name="Lapidus A."/>
        </authorList>
    </citation>
    <scope>NUCLEOTIDE SEQUENCE [LARGE SCALE GENOMIC DNA]</scope>
    <source>
        <strain evidence="4">ATCC 23552 / DSM 43043 / JCM 3097 / NBRC 12989 / 7 KIP</strain>
    </source>
</reference>
<evidence type="ECO:0000256" key="1">
    <source>
        <dbReference type="SAM" id="MobiDB-lite"/>
    </source>
</evidence>
<feature type="compositionally biased region" description="Low complexity" evidence="1">
    <location>
        <begin position="43"/>
        <end position="64"/>
    </location>
</feature>
<keyword evidence="4" id="KW-1185">Reference proteome</keyword>
<evidence type="ECO:0000313" key="4">
    <source>
        <dbReference type="Proteomes" id="UP000008914"/>
    </source>
</evidence>
<organism evidence="3 4">
    <name type="scientific">Intrasporangium calvum (strain ATCC 23552 / DSM 43043 / JCM 3097 / NBRC 12989 / NCIMB 10167 / NRRL B-3866 / 7 KIP)</name>
    <dbReference type="NCBI Taxonomy" id="710696"/>
    <lineage>
        <taxon>Bacteria</taxon>
        <taxon>Bacillati</taxon>
        <taxon>Actinomycetota</taxon>
        <taxon>Actinomycetes</taxon>
        <taxon>Micrococcales</taxon>
        <taxon>Intrasporangiaceae</taxon>
        <taxon>Intrasporangium</taxon>
    </lineage>
</organism>
<dbReference type="InterPro" id="IPR007410">
    <property type="entry name" value="LpqE-like"/>
</dbReference>
<dbReference type="InterPro" id="IPR058248">
    <property type="entry name" value="Lxx211020-like"/>
</dbReference>
<feature type="chain" id="PRO_5038986110" description="Copper chaperone PCu(A)C" evidence="2">
    <location>
        <begin position="34"/>
        <end position="200"/>
    </location>
</feature>
<dbReference type="AlphaFoldDB" id="E6SFT7"/>
<sequence length="200" mass="19926">MTPCSTLTTSRCAHPAPRRLAAALTLAAMLSLAACGTAADPGTSSSDPTAGAATPAAVPSARPSNDAPAGTVTLESGWAKAGSGMTAVFGTVTNRSDQDLTITGGTSPSAGEVQVHTMAKQADGSMTMMQKKGGLSVPAGESVDLAPGGDHLMLLGLTGPLVNGDDVVLVMVTSRGDELAWTVPVRTFAGAEETYVPEGD</sequence>
<evidence type="ECO:0000313" key="3">
    <source>
        <dbReference type="EMBL" id="ADU48866.1"/>
    </source>
</evidence>
<evidence type="ECO:0000256" key="2">
    <source>
        <dbReference type="SAM" id="SignalP"/>
    </source>
</evidence>
<protein>
    <recommendedName>
        <fullName evidence="5">Copper chaperone PCu(A)C</fullName>
    </recommendedName>
</protein>
<dbReference type="KEGG" id="ica:Intca_2359"/>
<name>E6SFT7_INTC7</name>
<dbReference type="eggNOG" id="COG2847">
    <property type="taxonomic scope" value="Bacteria"/>
</dbReference>
<accession>E6SFT7</accession>
<dbReference type="InterPro" id="IPR036182">
    <property type="entry name" value="PCuAC_sf"/>
</dbReference>
<dbReference type="Proteomes" id="UP000008914">
    <property type="component" value="Chromosome"/>
</dbReference>
<feature type="signal peptide" evidence="2">
    <location>
        <begin position="1"/>
        <end position="33"/>
    </location>
</feature>
<dbReference type="EMBL" id="CP002343">
    <property type="protein sequence ID" value="ADU48866.1"/>
    <property type="molecule type" value="Genomic_DNA"/>
</dbReference>
<dbReference type="SUPFAM" id="SSF110087">
    <property type="entry name" value="DR1885-like metal-binding protein"/>
    <property type="match status" value="1"/>
</dbReference>
<evidence type="ECO:0008006" key="5">
    <source>
        <dbReference type="Google" id="ProtNLM"/>
    </source>
</evidence>
<dbReference type="Gene3D" id="2.60.40.1890">
    <property type="entry name" value="PCu(A)C copper chaperone"/>
    <property type="match status" value="1"/>
</dbReference>
<keyword evidence="2" id="KW-0732">Signal</keyword>
<gene>
    <name evidence="3" type="ordered locus">Intca_2359</name>
</gene>
<proteinExistence type="predicted"/>
<dbReference type="Pfam" id="PF04314">
    <property type="entry name" value="PCuAC"/>
    <property type="match status" value="1"/>
</dbReference>
<dbReference type="STRING" id="710696.Intca_2359"/>
<feature type="region of interest" description="Disordered" evidence="1">
    <location>
        <begin position="37"/>
        <end position="70"/>
    </location>
</feature>